<evidence type="ECO:0000313" key="2">
    <source>
        <dbReference type="Proteomes" id="UP000318017"/>
    </source>
</evidence>
<dbReference type="KEGG" id="ahel:Q31a_47270"/>
<dbReference type="EMBL" id="CP036298">
    <property type="protein sequence ID" value="QDV26354.1"/>
    <property type="molecule type" value="Genomic_DNA"/>
</dbReference>
<accession>A0A518GCN1</accession>
<name>A0A518GCN1_9BACT</name>
<proteinExistence type="predicted"/>
<dbReference type="OrthoDB" id="271514at2"/>
<dbReference type="AlphaFoldDB" id="A0A518GCN1"/>
<reference evidence="1 2" key="1">
    <citation type="submission" date="2019-02" db="EMBL/GenBank/DDBJ databases">
        <title>Deep-cultivation of Planctomycetes and their phenomic and genomic characterization uncovers novel biology.</title>
        <authorList>
            <person name="Wiegand S."/>
            <person name="Jogler M."/>
            <person name="Boedeker C."/>
            <person name="Pinto D."/>
            <person name="Vollmers J."/>
            <person name="Rivas-Marin E."/>
            <person name="Kohn T."/>
            <person name="Peeters S.H."/>
            <person name="Heuer A."/>
            <person name="Rast P."/>
            <person name="Oberbeckmann S."/>
            <person name="Bunk B."/>
            <person name="Jeske O."/>
            <person name="Meyerdierks A."/>
            <person name="Storesund J.E."/>
            <person name="Kallscheuer N."/>
            <person name="Luecker S."/>
            <person name="Lage O.M."/>
            <person name="Pohl T."/>
            <person name="Merkel B.J."/>
            <person name="Hornburger P."/>
            <person name="Mueller R.-W."/>
            <person name="Bruemmer F."/>
            <person name="Labrenz M."/>
            <person name="Spormann A.M."/>
            <person name="Op den Camp H."/>
            <person name="Overmann J."/>
            <person name="Amann R."/>
            <person name="Jetten M.S.M."/>
            <person name="Mascher T."/>
            <person name="Medema M.H."/>
            <person name="Devos D.P."/>
            <person name="Kaster A.-K."/>
            <person name="Ovreas L."/>
            <person name="Rohde M."/>
            <person name="Galperin M.Y."/>
            <person name="Jogler C."/>
        </authorList>
    </citation>
    <scope>NUCLEOTIDE SEQUENCE [LARGE SCALE GENOMIC DNA]</scope>
    <source>
        <strain evidence="1 2">Q31a</strain>
    </source>
</reference>
<protein>
    <submittedName>
        <fullName evidence="1">Uncharacterized protein</fullName>
    </submittedName>
</protein>
<dbReference type="RefSeq" id="WP_145082440.1">
    <property type="nucleotide sequence ID" value="NZ_CP036298.1"/>
</dbReference>
<dbReference type="Proteomes" id="UP000318017">
    <property type="component" value="Chromosome"/>
</dbReference>
<sequence>MSGTHTFYNGVLMRDCELIEFAQVVEYDESQTDPLYSRFRLTVASTLVSLHSVNGGSSSPILMGDHQSTIGVPPVNNESVVDRLRFVHEKLSQPRGDFWYALNAVSNKPLSAGPNAPAPDGQQNDSYRVVLAAAGIGDYSEVDTTDGSDTKGGRKVTGKLGALETSNIEILREDVIDMNNGPKPMSVNVVEIHGGRAMRVQFTIEVCRPICPLQNNDPSAHPIRDAKRVKGVISNRWAINETLNEDWSNTIVIEGTLIVSDQRFKPDAMRLMTSTAMFPYAKMKGRQFFTSSDGLKLKYRYTMQEAGVAPPPHIVDWSGTYIEKVENGGHCTGSMNVMVRGQWNPPNDWTMRQYKLYLSDWLFHIIQSRLTVAQGFNTLPGNQPDTLVVNDFTIVENMKEPVVEAQILVTHANAAIYEDFALRLHNFGKDIIESNDPNIPESANYDPKDWPIPAAFAWDVAGANHDNRSLGSAYDCYFQSPCSEWHGKPRGLNVDFDVVTGEALTPESGPVEESASFASYIYQDTSLGAPSLPAAAPPSAFAAYGWSDAQVGVGFTYLHVEIDNHYNRDVGKIALPLSKPRNGTTVVFASVHAGIETRTFTMVASRQGDWPKVPEPKAVISNSSTNLDEHLMHAEVLPDAPKLLSDGRTWEYSVQVKWVYALSRTLGTGDTYRASSDPRDKTTPVENAIQITNFFETTGAID</sequence>
<organism evidence="1 2">
    <name type="scientific">Aureliella helgolandensis</name>
    <dbReference type="NCBI Taxonomy" id="2527968"/>
    <lineage>
        <taxon>Bacteria</taxon>
        <taxon>Pseudomonadati</taxon>
        <taxon>Planctomycetota</taxon>
        <taxon>Planctomycetia</taxon>
        <taxon>Pirellulales</taxon>
        <taxon>Pirellulaceae</taxon>
        <taxon>Aureliella</taxon>
    </lineage>
</organism>
<gene>
    <name evidence="1" type="ORF">Q31a_47270</name>
</gene>
<evidence type="ECO:0000313" key="1">
    <source>
        <dbReference type="EMBL" id="QDV26354.1"/>
    </source>
</evidence>
<keyword evidence="2" id="KW-1185">Reference proteome</keyword>